<protein>
    <submittedName>
        <fullName evidence="2">Uncharacterized protein</fullName>
    </submittedName>
</protein>
<keyword evidence="1" id="KW-0472">Membrane</keyword>
<dbReference type="EMBL" id="BMWZ01000023">
    <property type="protein sequence ID" value="GGZ94957.1"/>
    <property type="molecule type" value="Genomic_DNA"/>
</dbReference>
<evidence type="ECO:0000256" key="1">
    <source>
        <dbReference type="SAM" id="Phobius"/>
    </source>
</evidence>
<dbReference type="AlphaFoldDB" id="A0A918RDG8"/>
<organism evidence="2 3">
    <name type="scientific">Algibacter mikhailovii</name>
    <dbReference type="NCBI Taxonomy" id="425498"/>
    <lineage>
        <taxon>Bacteria</taxon>
        <taxon>Pseudomonadati</taxon>
        <taxon>Bacteroidota</taxon>
        <taxon>Flavobacteriia</taxon>
        <taxon>Flavobacteriales</taxon>
        <taxon>Flavobacteriaceae</taxon>
        <taxon>Algibacter</taxon>
    </lineage>
</organism>
<dbReference type="RefSeq" id="WP_189362873.1">
    <property type="nucleotide sequence ID" value="NZ_BMWZ01000023.1"/>
</dbReference>
<feature type="transmembrane region" description="Helical" evidence="1">
    <location>
        <begin position="88"/>
        <end position="109"/>
    </location>
</feature>
<evidence type="ECO:0000313" key="3">
    <source>
        <dbReference type="Proteomes" id="UP000636004"/>
    </source>
</evidence>
<reference evidence="2" key="2">
    <citation type="submission" date="2020-09" db="EMBL/GenBank/DDBJ databases">
        <authorList>
            <person name="Sun Q."/>
            <person name="Kim S."/>
        </authorList>
    </citation>
    <scope>NUCLEOTIDE SEQUENCE</scope>
    <source>
        <strain evidence="2">KCTC 12710</strain>
    </source>
</reference>
<keyword evidence="1" id="KW-1133">Transmembrane helix</keyword>
<reference evidence="2" key="1">
    <citation type="journal article" date="2014" name="Int. J. Syst. Evol. Microbiol.">
        <title>Complete genome sequence of Corynebacterium casei LMG S-19264T (=DSM 44701T), isolated from a smear-ripened cheese.</title>
        <authorList>
            <consortium name="US DOE Joint Genome Institute (JGI-PGF)"/>
            <person name="Walter F."/>
            <person name="Albersmeier A."/>
            <person name="Kalinowski J."/>
            <person name="Ruckert C."/>
        </authorList>
    </citation>
    <scope>NUCLEOTIDE SEQUENCE</scope>
    <source>
        <strain evidence="2">KCTC 12710</strain>
    </source>
</reference>
<dbReference type="Proteomes" id="UP000636004">
    <property type="component" value="Unassembled WGS sequence"/>
</dbReference>
<sequence>MNIFPTKEQEFKLIDDQSETINRLNRRTEKSENLTSQFTDKSFLGVINGNEFKIISSVIGKGAFCVMTGKIDSESGNVKVEIHKIFRVLLSIFLCFPVIGFIALSVTGANGFSPIMILVMILQILMIRYVFIGLAFKFISRESLNRLRDVLDLEWIKN</sequence>
<accession>A0A918RDG8</accession>
<comment type="caution">
    <text evidence="2">The sequence shown here is derived from an EMBL/GenBank/DDBJ whole genome shotgun (WGS) entry which is preliminary data.</text>
</comment>
<evidence type="ECO:0000313" key="2">
    <source>
        <dbReference type="EMBL" id="GGZ94957.1"/>
    </source>
</evidence>
<name>A0A918RDG8_9FLAO</name>
<gene>
    <name evidence="2" type="ORF">GCM10007028_36370</name>
</gene>
<keyword evidence="3" id="KW-1185">Reference proteome</keyword>
<keyword evidence="1" id="KW-0812">Transmembrane</keyword>
<proteinExistence type="predicted"/>
<feature type="transmembrane region" description="Helical" evidence="1">
    <location>
        <begin position="115"/>
        <end position="139"/>
    </location>
</feature>